<evidence type="ECO:0000256" key="1">
    <source>
        <dbReference type="ARBA" id="ARBA00000851"/>
    </source>
</evidence>
<dbReference type="PROSITE" id="PS51192">
    <property type="entry name" value="HELICASE_ATP_BIND_1"/>
    <property type="match status" value="1"/>
</dbReference>
<evidence type="ECO:0000259" key="12">
    <source>
        <dbReference type="PROSITE" id="PS51192"/>
    </source>
</evidence>
<comment type="catalytic activity">
    <reaction evidence="1">
        <text>Endonucleolytic cleavage of DNA to give random double-stranded fragments with terminal 5'-phosphates, ATP is simultaneously hydrolyzed.</text>
        <dbReference type="EC" id="3.1.21.3"/>
    </reaction>
</comment>
<keyword evidence="11" id="KW-0175">Coiled coil</keyword>
<sequence length="1027" mass="120321">MAFNENTRVKIPAILHLCRLGYDYLSLTNAKRNKDTNIFTDLFAESIKRINNDLDDSDIKRLLEDISLTLDNEDLGEAFFNMLNASSGRKLIDFDNFNNNSFNVVTELTYKNGEDEFRPDITLLINGMPLAFIEVKKPNNHEGILAERERINARFKNKKFRKFINISQVLVFSNNMEYDQESIEPIQGAFYSSTSYDEANFNCFREEENLDLLTLLKSEDDAVENFVLRDNNLSAIKHSSEFLTNKEPNTPTNRILTSLFCKDRLAMLLRYCIAYVKEPNGREKHIMRYQQLFATKAIKQTIDKGIKKGIIWHTQGSGKTALSYYNVRYLTDYFQQNGTIPKFYFIVDRIDLMIQAKKEFKKRGLVVHIVNSKDELLRDFRLKQAIHNLSGKPEITVVNIQKFKDDTDFLQTNDYDINIQRVYFLDEVHRSYNPKGSFLANLSNSDKNAILIGLTGTPLIMPDRRSRDIFGNYIHKYYYNSSIADGYTLRLIREGIETNYKIQLEQALKDVEVLKGDVDRRIIYSHDKFVEPMLDYIVQDFLRSRIRFGDHSIGGMVVCDSSVQARKLFEIFICKYNPEQKTIEKVSTEHLNLSETPAEYRLYQKKQQRCLNASLILHNVGSKDERDQAIQDFKDGKTDFLFVYNMLLTGFDAKRLKKLYLGRLIKNHNLLQTLTRVNRPYNKFRYGFVVDFADIRKEFDTTNKAYFEELQEELGDEIETYSNLFKSKEEIEEEIKDIKEKLFHYDLNNAELFSQQISQIEDRKKVLEIKKALENAKNLYNIIRLYGHFELLENLDFNKLNQLYNETARHLELLNLKETVQNNVHTTNLLNVALENVMFMFQKVSEEELIIADQLKEILRKTREALGGNFDQKDPEFVSLYDELKRLFDKKKFDEISQEEMKQNINSLQQIFDKVAELNRKNNLLKAKYDNDTKYARVHKRILEKGTISKRESEICETLMDIKKQTDDKVLINTRLLNNESYFTSMLTPMVIDSFSKAKIELDPDSARFINTCVAKEYISEYHGVSA</sequence>
<dbReference type="InterPro" id="IPR051268">
    <property type="entry name" value="Type-I_R_enzyme_R_subunit"/>
</dbReference>
<dbReference type="InterPro" id="IPR027417">
    <property type="entry name" value="P-loop_NTPase"/>
</dbReference>
<comment type="similarity">
    <text evidence="2">Belongs to the HsdR family.</text>
</comment>
<evidence type="ECO:0000256" key="2">
    <source>
        <dbReference type="ARBA" id="ARBA00008598"/>
    </source>
</evidence>
<dbReference type="PANTHER" id="PTHR30195">
    <property type="entry name" value="TYPE I SITE-SPECIFIC DEOXYRIBONUCLEASE PROTEIN SUBUNIT M AND R"/>
    <property type="match status" value="1"/>
</dbReference>
<dbReference type="Gene3D" id="3.90.1570.50">
    <property type="match status" value="1"/>
</dbReference>
<dbReference type="Gene3D" id="3.40.50.300">
    <property type="entry name" value="P-loop containing nucleotide triphosphate hydrolases"/>
    <property type="match status" value="2"/>
</dbReference>
<keyword evidence="4" id="KW-0540">Nuclease</keyword>
<keyword evidence="5" id="KW-0547">Nucleotide-binding</keyword>
<comment type="caution">
    <text evidence="13">The sequence shown here is derived from an EMBL/GenBank/DDBJ whole genome shotgun (WGS) entry which is preliminary data.</text>
</comment>
<dbReference type="Pfam" id="PF22679">
    <property type="entry name" value="T1R_D3-like"/>
    <property type="match status" value="1"/>
</dbReference>
<evidence type="ECO:0000256" key="6">
    <source>
        <dbReference type="ARBA" id="ARBA00022747"/>
    </source>
</evidence>
<organism evidence="13 14">
    <name type="scientific">Methanococcoides cohabitans</name>
    <dbReference type="NCBI Taxonomy" id="3136559"/>
    <lineage>
        <taxon>Archaea</taxon>
        <taxon>Methanobacteriati</taxon>
        <taxon>Methanobacteriota</taxon>
        <taxon>Stenosarchaea group</taxon>
        <taxon>Methanomicrobia</taxon>
        <taxon>Methanosarcinales</taxon>
        <taxon>Methanosarcinaceae</taxon>
        <taxon>Methanococcoides</taxon>
    </lineage>
</organism>
<dbReference type="Pfam" id="PF18766">
    <property type="entry name" value="SWI2_SNF2"/>
    <property type="match status" value="1"/>
</dbReference>
<protein>
    <recommendedName>
        <fullName evidence="3">type I site-specific deoxyribonuclease</fullName>
        <ecNumber evidence="3">3.1.21.3</ecNumber>
    </recommendedName>
</protein>
<dbReference type="RefSeq" id="WP_342128058.1">
    <property type="nucleotide sequence ID" value="NZ_JBCAUS010000009.1"/>
</dbReference>
<dbReference type="EC" id="3.1.21.3" evidence="3"/>
<dbReference type="EMBL" id="JBCAUS010000009">
    <property type="protein sequence ID" value="MEL4306456.1"/>
    <property type="molecule type" value="Genomic_DNA"/>
</dbReference>
<evidence type="ECO:0000313" key="13">
    <source>
        <dbReference type="EMBL" id="MEL4306456.1"/>
    </source>
</evidence>
<feature type="domain" description="Helicase ATP-binding" evidence="12">
    <location>
        <begin position="300"/>
        <end position="476"/>
    </location>
</feature>
<evidence type="ECO:0000256" key="5">
    <source>
        <dbReference type="ARBA" id="ARBA00022741"/>
    </source>
</evidence>
<dbReference type="InterPro" id="IPR055180">
    <property type="entry name" value="HsdR_RecA-like_helicase_dom_2"/>
</dbReference>
<evidence type="ECO:0000256" key="9">
    <source>
        <dbReference type="ARBA" id="ARBA00022840"/>
    </source>
</evidence>
<keyword evidence="8" id="KW-0378">Hydrolase</keyword>
<gene>
    <name evidence="13" type="ORF">WOA13_11570</name>
</gene>
<dbReference type="GO" id="GO:0004519">
    <property type="term" value="F:endonuclease activity"/>
    <property type="evidence" value="ECO:0007669"/>
    <property type="project" value="UniProtKB-KW"/>
</dbReference>
<keyword evidence="14" id="KW-1185">Reference proteome</keyword>
<dbReference type="SUPFAM" id="SSF52540">
    <property type="entry name" value="P-loop containing nucleoside triphosphate hydrolases"/>
    <property type="match status" value="2"/>
</dbReference>
<evidence type="ECO:0000313" key="14">
    <source>
        <dbReference type="Proteomes" id="UP001396646"/>
    </source>
</evidence>
<dbReference type="PANTHER" id="PTHR30195:SF15">
    <property type="entry name" value="TYPE I RESTRICTION ENZYME HINDI ENDONUCLEASE SUBUNIT"/>
    <property type="match status" value="1"/>
</dbReference>
<evidence type="ECO:0000256" key="4">
    <source>
        <dbReference type="ARBA" id="ARBA00022722"/>
    </source>
</evidence>
<evidence type="ECO:0000256" key="10">
    <source>
        <dbReference type="ARBA" id="ARBA00023125"/>
    </source>
</evidence>
<dbReference type="InterPro" id="IPR007409">
    <property type="entry name" value="Restrct_endonuc_type1_HsdR_N"/>
</dbReference>
<evidence type="ECO:0000256" key="11">
    <source>
        <dbReference type="SAM" id="Coils"/>
    </source>
</evidence>
<keyword evidence="10" id="KW-0238">DNA-binding</keyword>
<feature type="coiled-coil region" evidence="11">
    <location>
        <begin position="721"/>
        <end position="770"/>
    </location>
</feature>
<dbReference type="Pfam" id="PF04313">
    <property type="entry name" value="HSDR_N"/>
    <property type="match status" value="1"/>
</dbReference>
<dbReference type="CDD" id="cd22332">
    <property type="entry name" value="HsdR_N"/>
    <property type="match status" value="1"/>
</dbReference>
<keyword evidence="6" id="KW-0680">Restriction system</keyword>
<dbReference type="Proteomes" id="UP001396646">
    <property type="component" value="Unassembled WGS sequence"/>
</dbReference>
<proteinExistence type="inferred from homology"/>
<dbReference type="SMART" id="SM00487">
    <property type="entry name" value="DEXDc"/>
    <property type="match status" value="1"/>
</dbReference>
<accession>A0ABU9KVL7</accession>
<evidence type="ECO:0000256" key="8">
    <source>
        <dbReference type="ARBA" id="ARBA00022801"/>
    </source>
</evidence>
<dbReference type="InterPro" id="IPR014001">
    <property type="entry name" value="Helicase_ATP-bd"/>
</dbReference>
<evidence type="ECO:0000256" key="7">
    <source>
        <dbReference type="ARBA" id="ARBA00022759"/>
    </source>
</evidence>
<reference evidence="13 14" key="1">
    <citation type="submission" date="2024-04" db="EMBL/GenBank/DDBJ databases">
        <title>Methanococcoides sp. LMO-2.</title>
        <authorList>
            <person name="Liang L."/>
        </authorList>
    </citation>
    <scope>NUCLEOTIDE SEQUENCE [LARGE SCALE GENOMIC DNA]</scope>
    <source>
        <strain evidence="13 14">LMO-2</strain>
    </source>
</reference>
<name>A0ABU9KVL7_9EURY</name>
<dbReference type="InterPro" id="IPR040980">
    <property type="entry name" value="SWI2_SNF2"/>
</dbReference>
<evidence type="ECO:0000256" key="3">
    <source>
        <dbReference type="ARBA" id="ARBA00012654"/>
    </source>
</evidence>
<keyword evidence="9" id="KW-0067">ATP-binding</keyword>
<keyword evidence="7 13" id="KW-0255">Endonuclease</keyword>